<evidence type="ECO:0000313" key="1">
    <source>
        <dbReference type="EMBL" id="AWK05030.1"/>
    </source>
</evidence>
<reference evidence="1 2" key="1">
    <citation type="submission" date="2018-05" db="EMBL/GenBank/DDBJ databases">
        <title>Genome sequencing of Flavobacterium sp. HYN0056.</title>
        <authorList>
            <person name="Yi H."/>
            <person name="Baek C."/>
        </authorList>
    </citation>
    <scope>NUCLEOTIDE SEQUENCE [LARGE SCALE GENOMIC DNA]</scope>
    <source>
        <strain evidence="1 2">HYN0056</strain>
    </source>
</reference>
<protein>
    <submittedName>
        <fullName evidence="1">Uncharacterized protein</fullName>
    </submittedName>
</protein>
<dbReference type="OrthoDB" id="1453641at2"/>
<keyword evidence="2" id="KW-1185">Reference proteome</keyword>
<proteinExistence type="predicted"/>
<dbReference type="RefSeq" id="WP_109192504.1">
    <property type="nucleotide sequence ID" value="NZ_CP029255.1"/>
</dbReference>
<dbReference type="AlphaFoldDB" id="A0A2S1YLS3"/>
<sequence>MPNEFDSHEFIRHFSKKFENDYVIFLNSYEDNSFRNVHLQIGKCLTTLAEDLKTQKKIKKVESNNIFGNEIENAGWTKVN</sequence>
<dbReference type="EMBL" id="CP029255">
    <property type="protein sequence ID" value="AWK05030.1"/>
    <property type="molecule type" value="Genomic_DNA"/>
</dbReference>
<accession>A0A2S1YLS3</accession>
<name>A0A2S1YLS3_9FLAO</name>
<organism evidence="1 2">
    <name type="scientific">Flavobacterium crocinum</name>
    <dbReference type="NCBI Taxonomy" id="2183896"/>
    <lineage>
        <taxon>Bacteria</taxon>
        <taxon>Pseudomonadati</taxon>
        <taxon>Bacteroidota</taxon>
        <taxon>Flavobacteriia</taxon>
        <taxon>Flavobacteriales</taxon>
        <taxon>Flavobacteriaceae</taxon>
        <taxon>Flavobacterium</taxon>
    </lineage>
</organism>
<dbReference type="KEGG" id="fcr:HYN56_12645"/>
<gene>
    <name evidence="1" type="ORF">HYN56_12645</name>
</gene>
<evidence type="ECO:0000313" key="2">
    <source>
        <dbReference type="Proteomes" id="UP000245250"/>
    </source>
</evidence>
<dbReference type="Proteomes" id="UP000245250">
    <property type="component" value="Chromosome"/>
</dbReference>